<dbReference type="Pfam" id="PF12048">
    <property type="entry name" value="DUF3530"/>
    <property type="match status" value="1"/>
</dbReference>
<name>A0ABP7LYR0_9GAMM</name>
<feature type="region of interest" description="Disordered" evidence="1">
    <location>
        <begin position="30"/>
        <end position="63"/>
    </location>
</feature>
<dbReference type="EMBL" id="BAABBN010000002">
    <property type="protein sequence ID" value="GAA3910267.1"/>
    <property type="molecule type" value="Genomic_DNA"/>
</dbReference>
<protein>
    <submittedName>
        <fullName evidence="2">Alpha/beta hydrolase family protein</fullName>
    </submittedName>
</protein>
<evidence type="ECO:0000313" key="3">
    <source>
        <dbReference type="Proteomes" id="UP001501565"/>
    </source>
</evidence>
<dbReference type="RefSeq" id="WP_344794378.1">
    <property type="nucleotide sequence ID" value="NZ_BAABBN010000002.1"/>
</dbReference>
<comment type="caution">
    <text evidence="2">The sequence shown here is derived from an EMBL/GenBank/DDBJ whole genome shotgun (WGS) entry which is preliminary data.</text>
</comment>
<dbReference type="InterPro" id="IPR029058">
    <property type="entry name" value="AB_hydrolase_fold"/>
</dbReference>
<evidence type="ECO:0000313" key="2">
    <source>
        <dbReference type="EMBL" id="GAA3910267.1"/>
    </source>
</evidence>
<accession>A0ABP7LYR0</accession>
<dbReference type="Gene3D" id="3.40.50.1820">
    <property type="entry name" value="alpha/beta hydrolase"/>
    <property type="match status" value="1"/>
</dbReference>
<keyword evidence="2" id="KW-0378">Hydrolase</keyword>
<sequence>MKSNTLIHRIVLSVLLGLFSIHIPFALAEEETQESAPTENSENSPETEEGTEGSAEGNEEAAPKISLTAKEWLELKRPKSQAESSRIKLLLTEIDERELLKLNTSEEEFIGLFSEQNTAQPLGGILILHDSGLHPNEQSFIAPLRKRLPDYGWNTLAIAIPDAETTPLPDRKWPSYPADFTLNPTTEELESGPEDEDSEQATEGEDTATKETPEETTEETNKTQEASSETKTGEDSAEQETAAPGQTPQERTMARIEAAVQELKNRGQLNLVIIGQGVGASWAISYLDSSSSQEMFTLVVVDPELPPVENDKNYINDRLAKFVEIPILDIVSDASAYAKQQAKERKNTAQRKLLTAYQQLSTRATLDSDVHHHRIVKRIRGWLAQNAPGEEQPIQ</sequence>
<keyword evidence="3" id="KW-1185">Reference proteome</keyword>
<organism evidence="2 3">
    <name type="scientific">Litoribacillus peritrichatus</name>
    <dbReference type="NCBI Taxonomy" id="718191"/>
    <lineage>
        <taxon>Bacteria</taxon>
        <taxon>Pseudomonadati</taxon>
        <taxon>Pseudomonadota</taxon>
        <taxon>Gammaproteobacteria</taxon>
        <taxon>Oceanospirillales</taxon>
        <taxon>Oceanospirillaceae</taxon>
        <taxon>Litoribacillus</taxon>
    </lineage>
</organism>
<feature type="compositionally biased region" description="Acidic residues" evidence="1">
    <location>
        <begin position="187"/>
        <end position="206"/>
    </location>
</feature>
<proteinExistence type="predicted"/>
<evidence type="ECO:0000256" key="1">
    <source>
        <dbReference type="SAM" id="MobiDB-lite"/>
    </source>
</evidence>
<feature type="region of interest" description="Disordered" evidence="1">
    <location>
        <begin position="165"/>
        <end position="251"/>
    </location>
</feature>
<dbReference type="InterPro" id="IPR022529">
    <property type="entry name" value="DUF3530"/>
</dbReference>
<gene>
    <name evidence="2" type="ORF">GCM10022277_01170</name>
</gene>
<dbReference type="Proteomes" id="UP001501565">
    <property type="component" value="Unassembled WGS sequence"/>
</dbReference>
<reference evidence="3" key="1">
    <citation type="journal article" date="2019" name="Int. J. Syst. Evol. Microbiol.">
        <title>The Global Catalogue of Microorganisms (GCM) 10K type strain sequencing project: providing services to taxonomists for standard genome sequencing and annotation.</title>
        <authorList>
            <consortium name="The Broad Institute Genomics Platform"/>
            <consortium name="The Broad Institute Genome Sequencing Center for Infectious Disease"/>
            <person name="Wu L."/>
            <person name="Ma J."/>
        </authorList>
    </citation>
    <scope>NUCLEOTIDE SEQUENCE [LARGE SCALE GENOMIC DNA]</scope>
    <source>
        <strain evidence="3">JCM 17551</strain>
    </source>
</reference>
<dbReference type="GO" id="GO:0016787">
    <property type="term" value="F:hydrolase activity"/>
    <property type="evidence" value="ECO:0007669"/>
    <property type="project" value="UniProtKB-KW"/>
</dbReference>